<comment type="caution">
    <text evidence="3">The sequence shown here is derived from an EMBL/GenBank/DDBJ whole genome shotgun (WGS) entry which is preliminary data.</text>
</comment>
<protein>
    <recommendedName>
        <fullName evidence="2">DUF7869 domain-containing protein</fullName>
    </recommendedName>
</protein>
<dbReference type="PANTHER" id="PTHR10773:SF19">
    <property type="match status" value="1"/>
</dbReference>
<dbReference type="PANTHER" id="PTHR10773">
    <property type="entry name" value="DNA-DIRECTED RNA POLYMERASES I, II, AND III SUBUNIT RPABC2"/>
    <property type="match status" value="1"/>
</dbReference>
<accession>A0AAV1LSQ5</accession>
<reference evidence="3 4" key="1">
    <citation type="submission" date="2023-11" db="EMBL/GenBank/DDBJ databases">
        <authorList>
            <person name="Hedman E."/>
            <person name="Englund M."/>
            <person name="Stromberg M."/>
            <person name="Nyberg Akerstrom W."/>
            <person name="Nylinder S."/>
            <person name="Jareborg N."/>
            <person name="Kallberg Y."/>
            <person name="Kronander E."/>
        </authorList>
    </citation>
    <scope>NUCLEOTIDE SEQUENCE [LARGE SCALE GENOMIC DNA]</scope>
</reference>
<feature type="compositionally biased region" description="Low complexity" evidence="1">
    <location>
        <begin position="145"/>
        <end position="168"/>
    </location>
</feature>
<dbReference type="InterPro" id="IPR057191">
    <property type="entry name" value="DUF7869"/>
</dbReference>
<keyword evidence="4" id="KW-1185">Reference proteome</keyword>
<gene>
    <name evidence="3" type="ORF">PARMNEM_LOCUS17269</name>
</gene>
<feature type="domain" description="DUF7869" evidence="2">
    <location>
        <begin position="561"/>
        <end position="654"/>
    </location>
</feature>
<dbReference type="Pfam" id="PF25273">
    <property type="entry name" value="DUF7869"/>
    <property type="match status" value="1"/>
</dbReference>
<sequence length="815" mass="94632">MFEDSLDNREEYIKRNCYGIQKQSLQLESVNYESKIHQTPENYCELSHNENSVKSNANEDIPNINLGFDISVHQSILSKDRQTAEQNELYVDENLPPNKQHREERRNSLSSASSHTSQRDFSPASDHDPTYIPLESSSSKHLRRSNSSSSSSSSCTTTSSSSSSSSSSCENPSRDNQVPLSATLTDAHICEKSNCIQDCRQTIVTHTLDTNISVSVSRPESSFNPIIEKGNKLCRHNYKRGNNKKKTAQTLRNLGKQYMSSSSKIVGERTMSRPCNEKCRLKCGENITEEDRKKIFDAFWNLGSLVRQRDFIAMNLETVVPKYQYKRLNSNRKPKNAFHFVVNGEKLRVCKIFFKNTLGINDRPIRTVLDKKNEQGIIVGEQRGKHNNKKRISEEALNEVRCHINSIPRIESHYLRKQTSKEFIDGGKTLSELYRDYKAECIEKNIPFVKIHIYRKVFNTEFNISFFVPKKDQCDLCTAYKNADIKQDLEDKYQTHLKEKNESRLEKEKDKKINESIVSCYDLQAVMTVPKGEISVFYYKSKINCFNFTISELRKDHTECYFWTEVEGQRGVNEIGTCVLKYLEKMSSLHPDSDFIFYSDNCCGQQKNQFMFSLYLYALKNLPIKSIIHKFLVKGHTQNEGDAVHSTIEREIKKLLKSGPIYVPDQYIAAIKNARKKGNPYIVNVMSHRDFYDIKLLSDNNLLKNTEGEKIKIGDIKIIKVVKYLDEHFKVKMFYKNSYLEQNFKEIRLETNRIATRRQQSSQNRDQDYNVSYQLKPLYSAKLPLAERKRNDIKSLIEQNLIPKYYASSYFYNII</sequence>
<evidence type="ECO:0000313" key="3">
    <source>
        <dbReference type="EMBL" id="CAK1598251.1"/>
    </source>
</evidence>
<dbReference type="AlphaFoldDB" id="A0AAV1LSQ5"/>
<proteinExistence type="predicted"/>
<name>A0AAV1LSQ5_9NEOP</name>
<evidence type="ECO:0000259" key="2">
    <source>
        <dbReference type="Pfam" id="PF25273"/>
    </source>
</evidence>
<feature type="region of interest" description="Disordered" evidence="1">
    <location>
        <begin position="79"/>
        <end position="177"/>
    </location>
</feature>
<dbReference type="EMBL" id="CAVLGL010000101">
    <property type="protein sequence ID" value="CAK1598251.1"/>
    <property type="molecule type" value="Genomic_DNA"/>
</dbReference>
<organism evidence="3 4">
    <name type="scientific">Parnassius mnemosyne</name>
    <name type="common">clouded apollo</name>
    <dbReference type="NCBI Taxonomy" id="213953"/>
    <lineage>
        <taxon>Eukaryota</taxon>
        <taxon>Metazoa</taxon>
        <taxon>Ecdysozoa</taxon>
        <taxon>Arthropoda</taxon>
        <taxon>Hexapoda</taxon>
        <taxon>Insecta</taxon>
        <taxon>Pterygota</taxon>
        <taxon>Neoptera</taxon>
        <taxon>Endopterygota</taxon>
        <taxon>Lepidoptera</taxon>
        <taxon>Glossata</taxon>
        <taxon>Ditrysia</taxon>
        <taxon>Papilionoidea</taxon>
        <taxon>Papilionidae</taxon>
        <taxon>Parnassiinae</taxon>
        <taxon>Parnassini</taxon>
        <taxon>Parnassius</taxon>
        <taxon>Driopa</taxon>
    </lineage>
</organism>
<feature type="compositionally biased region" description="Polar residues" evidence="1">
    <location>
        <begin position="108"/>
        <end position="120"/>
    </location>
</feature>
<evidence type="ECO:0000313" key="4">
    <source>
        <dbReference type="Proteomes" id="UP001314205"/>
    </source>
</evidence>
<dbReference type="Proteomes" id="UP001314205">
    <property type="component" value="Unassembled WGS sequence"/>
</dbReference>
<evidence type="ECO:0000256" key="1">
    <source>
        <dbReference type="SAM" id="MobiDB-lite"/>
    </source>
</evidence>